<reference evidence="10 11" key="1">
    <citation type="journal article" date="2018" name="Mol. Plant">
        <title>The genome of Artemisia annua provides insight into the evolution of Asteraceae family and artemisinin biosynthesis.</title>
        <authorList>
            <person name="Shen Q."/>
            <person name="Zhang L."/>
            <person name="Liao Z."/>
            <person name="Wang S."/>
            <person name="Yan T."/>
            <person name="Shi P."/>
            <person name="Liu M."/>
            <person name="Fu X."/>
            <person name="Pan Q."/>
            <person name="Wang Y."/>
            <person name="Lv Z."/>
            <person name="Lu X."/>
            <person name="Zhang F."/>
            <person name="Jiang W."/>
            <person name="Ma Y."/>
            <person name="Chen M."/>
            <person name="Hao X."/>
            <person name="Li L."/>
            <person name="Tang Y."/>
            <person name="Lv G."/>
            <person name="Zhou Y."/>
            <person name="Sun X."/>
            <person name="Brodelius P.E."/>
            <person name="Rose J.K.C."/>
            <person name="Tang K."/>
        </authorList>
    </citation>
    <scope>NUCLEOTIDE SEQUENCE [LARGE SCALE GENOMIC DNA]</scope>
    <source>
        <strain evidence="11">cv. Huhao1</strain>
        <tissue evidence="10">Leaf</tissue>
    </source>
</reference>
<dbReference type="InterPro" id="IPR025756">
    <property type="entry name" value="Myb_CC_LHEQLE"/>
</dbReference>
<dbReference type="GO" id="GO:0005634">
    <property type="term" value="C:nucleus"/>
    <property type="evidence" value="ECO:0007669"/>
    <property type="project" value="UniProtKB-SubCell"/>
</dbReference>
<dbReference type="InterPro" id="IPR046955">
    <property type="entry name" value="PHR1-like"/>
</dbReference>
<dbReference type="GO" id="GO:0003677">
    <property type="term" value="F:DNA binding"/>
    <property type="evidence" value="ECO:0007669"/>
    <property type="project" value="InterPro"/>
</dbReference>
<feature type="coiled-coil region" evidence="7">
    <location>
        <begin position="100"/>
        <end position="140"/>
    </location>
</feature>
<evidence type="ECO:0000256" key="5">
    <source>
        <dbReference type="ARBA" id="ARBA00023163"/>
    </source>
</evidence>
<feature type="compositionally biased region" description="Basic and acidic residues" evidence="8">
    <location>
        <begin position="183"/>
        <end position="204"/>
    </location>
</feature>
<dbReference type="PROSITE" id="PS51294">
    <property type="entry name" value="HTH_MYB"/>
    <property type="match status" value="1"/>
</dbReference>
<evidence type="ECO:0000256" key="8">
    <source>
        <dbReference type="SAM" id="MobiDB-lite"/>
    </source>
</evidence>
<evidence type="ECO:0000256" key="4">
    <source>
        <dbReference type="ARBA" id="ARBA00023054"/>
    </source>
</evidence>
<evidence type="ECO:0000256" key="6">
    <source>
        <dbReference type="ARBA" id="ARBA00023242"/>
    </source>
</evidence>
<keyword evidence="6" id="KW-0539">Nucleus</keyword>
<feature type="region of interest" description="Disordered" evidence="8">
    <location>
        <begin position="175"/>
        <end position="204"/>
    </location>
</feature>
<evidence type="ECO:0000313" key="11">
    <source>
        <dbReference type="Proteomes" id="UP000245207"/>
    </source>
</evidence>
<comment type="caution">
    <text evidence="10">The sequence shown here is derived from an EMBL/GenBank/DDBJ whole genome shotgun (WGS) entry which is preliminary data.</text>
</comment>
<organism evidence="10 11">
    <name type="scientific">Artemisia annua</name>
    <name type="common">Sweet wormwood</name>
    <dbReference type="NCBI Taxonomy" id="35608"/>
    <lineage>
        <taxon>Eukaryota</taxon>
        <taxon>Viridiplantae</taxon>
        <taxon>Streptophyta</taxon>
        <taxon>Embryophyta</taxon>
        <taxon>Tracheophyta</taxon>
        <taxon>Spermatophyta</taxon>
        <taxon>Magnoliopsida</taxon>
        <taxon>eudicotyledons</taxon>
        <taxon>Gunneridae</taxon>
        <taxon>Pentapetalae</taxon>
        <taxon>asterids</taxon>
        <taxon>campanulids</taxon>
        <taxon>Asterales</taxon>
        <taxon>Asteraceae</taxon>
        <taxon>Asteroideae</taxon>
        <taxon>Anthemideae</taxon>
        <taxon>Artemisiinae</taxon>
        <taxon>Artemisia</taxon>
    </lineage>
</organism>
<feature type="domain" description="HTH myb-type" evidence="9">
    <location>
        <begin position="9"/>
        <end position="69"/>
    </location>
</feature>
<proteinExistence type="inferred from homology"/>
<dbReference type="InterPro" id="IPR009057">
    <property type="entry name" value="Homeodomain-like_sf"/>
</dbReference>
<sequence length="255" mass="28898">MGSTRSDQGSGKERLKWTQELHDLFEKAVNQLGGPDRATPKGILKAMGISGLTIYHVKSHLQKYRMSKFIPESSRRDKFEKRSISEISPNFSVTSGTQLNEALQMQMEVHRRLSDQLEAHKNLKLKIEAQSKFLEKLTEEHKIGPNIPKLTKAMISPASLPSLCDVSESILKDFESDSEADTSEMRPRDDQQFTKRVKIDHDDDLANQRLKHPSLDPRSILLPQQSNSFPSDNIFPWGFGFCQSPLIPTSFNSFG</sequence>
<keyword evidence="5" id="KW-0804">Transcription</keyword>
<dbReference type="FunFam" id="1.10.10.60:FF:000002">
    <property type="entry name" value="Myb family transcription factor"/>
    <property type="match status" value="1"/>
</dbReference>
<dbReference type="OrthoDB" id="551907at2759"/>
<dbReference type="InterPro" id="IPR017930">
    <property type="entry name" value="Myb_dom"/>
</dbReference>
<evidence type="ECO:0000313" key="10">
    <source>
        <dbReference type="EMBL" id="PWA88774.1"/>
    </source>
</evidence>
<dbReference type="Pfam" id="PF00249">
    <property type="entry name" value="Myb_DNA-binding"/>
    <property type="match status" value="1"/>
</dbReference>
<evidence type="ECO:0000256" key="3">
    <source>
        <dbReference type="ARBA" id="ARBA00023015"/>
    </source>
</evidence>
<dbReference type="PANTHER" id="PTHR31499:SF79">
    <property type="entry name" value="HTH MYB-TYPE DOMAIN-CONTAINING PROTEIN"/>
    <property type="match status" value="1"/>
</dbReference>
<name>A0A2U1PSQ3_ARTAN</name>
<dbReference type="Gene3D" id="1.10.10.60">
    <property type="entry name" value="Homeodomain-like"/>
    <property type="match status" value="1"/>
</dbReference>
<comment type="subcellular location">
    <subcellularLocation>
        <location evidence="1">Nucleus</location>
    </subcellularLocation>
</comment>
<dbReference type="GO" id="GO:0003700">
    <property type="term" value="F:DNA-binding transcription factor activity"/>
    <property type="evidence" value="ECO:0007669"/>
    <property type="project" value="InterPro"/>
</dbReference>
<dbReference type="EMBL" id="PKPP01000780">
    <property type="protein sequence ID" value="PWA88774.1"/>
    <property type="molecule type" value="Genomic_DNA"/>
</dbReference>
<dbReference type="Proteomes" id="UP000245207">
    <property type="component" value="Unassembled WGS sequence"/>
</dbReference>
<keyword evidence="11" id="KW-1185">Reference proteome</keyword>
<protein>
    <submittedName>
        <fullName evidence="10">Myb domain</fullName>
    </submittedName>
</protein>
<dbReference type="NCBIfam" id="TIGR01557">
    <property type="entry name" value="myb_SHAQKYF"/>
    <property type="match status" value="1"/>
</dbReference>
<dbReference type="AlphaFoldDB" id="A0A2U1PSQ3"/>
<dbReference type="SUPFAM" id="SSF46689">
    <property type="entry name" value="Homeodomain-like"/>
    <property type="match status" value="1"/>
</dbReference>
<evidence type="ECO:0000256" key="1">
    <source>
        <dbReference type="ARBA" id="ARBA00004123"/>
    </source>
</evidence>
<dbReference type="InterPro" id="IPR001005">
    <property type="entry name" value="SANT/Myb"/>
</dbReference>
<keyword evidence="4 7" id="KW-0175">Coiled coil</keyword>
<gene>
    <name evidence="10" type="ORF">CTI12_AA118440</name>
</gene>
<evidence type="ECO:0000259" key="9">
    <source>
        <dbReference type="PROSITE" id="PS51294"/>
    </source>
</evidence>
<dbReference type="PANTHER" id="PTHR31499">
    <property type="entry name" value="MYB FAMILY TRANSCRIPTION FACTOR PHL11"/>
    <property type="match status" value="1"/>
</dbReference>
<keyword evidence="3" id="KW-0805">Transcription regulation</keyword>
<accession>A0A2U1PSQ3</accession>
<evidence type="ECO:0000256" key="2">
    <source>
        <dbReference type="ARBA" id="ARBA00006783"/>
    </source>
</evidence>
<dbReference type="Pfam" id="PF14379">
    <property type="entry name" value="Myb_CC_LHEQLE"/>
    <property type="match status" value="1"/>
</dbReference>
<evidence type="ECO:0000256" key="7">
    <source>
        <dbReference type="SAM" id="Coils"/>
    </source>
</evidence>
<dbReference type="InterPro" id="IPR006447">
    <property type="entry name" value="Myb_dom_plants"/>
</dbReference>
<comment type="similarity">
    <text evidence="2">Belongs to the MYB-CC family.</text>
</comment>